<dbReference type="RefSeq" id="XP_037144114.1">
    <property type="nucleotide sequence ID" value="XM_037288219.1"/>
</dbReference>
<protein>
    <submittedName>
        <fullName evidence="2">Uncharacterized protein</fullName>
    </submittedName>
</protein>
<organism evidence="2 3">
    <name type="scientific">Zygotorulaspora mrakii</name>
    <name type="common">Zygosaccharomyces mrakii</name>
    <dbReference type="NCBI Taxonomy" id="42260"/>
    <lineage>
        <taxon>Eukaryota</taxon>
        <taxon>Fungi</taxon>
        <taxon>Dikarya</taxon>
        <taxon>Ascomycota</taxon>
        <taxon>Saccharomycotina</taxon>
        <taxon>Saccharomycetes</taxon>
        <taxon>Saccharomycetales</taxon>
        <taxon>Saccharomycetaceae</taxon>
        <taxon>Zygotorulaspora</taxon>
    </lineage>
</organism>
<evidence type="ECO:0000313" key="2">
    <source>
        <dbReference type="EMBL" id="QLG72386.1"/>
    </source>
</evidence>
<feature type="compositionally biased region" description="Basic and acidic residues" evidence="1">
    <location>
        <begin position="173"/>
        <end position="184"/>
    </location>
</feature>
<dbReference type="AlphaFoldDB" id="A0A7H9B1S7"/>
<dbReference type="KEGG" id="zmk:HG535_0D00940"/>
<dbReference type="GeneID" id="59236110"/>
<keyword evidence="3" id="KW-1185">Reference proteome</keyword>
<gene>
    <name evidence="2" type="ORF">HG535_0D00940</name>
</gene>
<dbReference type="Proteomes" id="UP000509704">
    <property type="component" value="Chromosome 4"/>
</dbReference>
<evidence type="ECO:0000313" key="3">
    <source>
        <dbReference type="Proteomes" id="UP000509704"/>
    </source>
</evidence>
<sequence>MNRSTYIYILVSSPWLKQRTDKTDKRVPKWSRIGSESQSGPIMSAVLRKLSIGISAFQIKGKKDSARSDFVGKVEVQIDVGAPNNNLEYIKSIEKLIVLKLVEPTEHIEDVRVGGQSGNDNTIIKATGKESTNNVGNAGNARNTKNVKTTKATRTTKSTSTRLNREKIRRMIEFDEPCDPDRANANDLETSDSEKRSKKQGMYIF</sequence>
<dbReference type="EMBL" id="CP058607">
    <property type="protein sequence ID" value="QLG72386.1"/>
    <property type="molecule type" value="Genomic_DNA"/>
</dbReference>
<reference evidence="2 3" key="1">
    <citation type="submission" date="2020-07" db="EMBL/GenBank/DDBJ databases">
        <title>The yeast mating-type switching endonuclease HO is a domesticated member of an unorthodox homing genetic element family.</title>
        <authorList>
            <person name="Coughlan A.Y."/>
            <person name="Lombardi L."/>
            <person name="Braun-Galleani S."/>
            <person name="Martos A.R."/>
            <person name="Galeote V."/>
            <person name="Bigey F."/>
            <person name="Dequin S."/>
            <person name="Byrne K.P."/>
            <person name="Wolfe K.H."/>
        </authorList>
    </citation>
    <scope>NUCLEOTIDE SEQUENCE [LARGE SCALE GENOMIC DNA]</scope>
    <source>
        <strain evidence="2 3">NRRL Y-6702</strain>
    </source>
</reference>
<feature type="region of interest" description="Disordered" evidence="1">
    <location>
        <begin position="129"/>
        <end position="161"/>
    </location>
</feature>
<evidence type="ECO:0000256" key="1">
    <source>
        <dbReference type="SAM" id="MobiDB-lite"/>
    </source>
</evidence>
<accession>A0A7H9B1S7</accession>
<feature type="region of interest" description="Disordered" evidence="1">
    <location>
        <begin position="173"/>
        <end position="205"/>
    </location>
</feature>
<name>A0A7H9B1S7_ZYGMR</name>
<proteinExistence type="predicted"/>
<feature type="compositionally biased region" description="Low complexity" evidence="1">
    <location>
        <begin position="140"/>
        <end position="161"/>
    </location>
</feature>